<sequence>MGCVSSDENKALAFDEFQFLKTGTLSIELTQLIFVVNNLIKDVHQLYKQVDSDRIILFRITKVSLTANQTLIDAFGFWTRFVSICNLGQGKLNGVFYKLEEDGRSLSYNLGLNGDLKLQWFGEVLNDYFKAIIDITVCIPLILEQLKFLQDKINHLGSNLKEKNQLFKYNMLLLKFNVAFTKIANIRIIKYNEEIEIFKQKYLQIADTADEQGLKLYQKFGAKQLNDRQKYRMKVKINIIMEQCFHGEMRSEIEQDLQNKQKEKRKTLKPAWTFGDDIGIGVKKFPFRIRWTGCNCVDHSFFIISNYLENHSKHLLLIRKLSVVLRYLTQSYKTEEDTLSRAWFIFCTHLTPKERTIIQSNSSILNGLKKFKLKNPQAEKCRQYFIEYISLLDQDYLSQLQQQWQNYMDGQSKVLSLWSNNQIFSTDEFKALKVNDKYYALTSMSKNVYALQSYYPIAIQIYNSVYLKKLQKGQAFLNQLSHIYNSSEYNPLPFDNLYTTNSTEDDEAKVKTKEIKFKYAFTKFAQNQ</sequence>
<accession>A0A8S1MSE5</accession>
<comment type="caution">
    <text evidence="1">The sequence shown here is derived from an EMBL/GenBank/DDBJ whole genome shotgun (WGS) entry which is preliminary data.</text>
</comment>
<gene>
    <name evidence="1" type="ORF">PPRIM_AZ9-3.1.T0670151</name>
</gene>
<dbReference type="OMA" id="AYIRIMQ"/>
<proteinExistence type="predicted"/>
<dbReference type="EMBL" id="CAJJDM010000070">
    <property type="protein sequence ID" value="CAD8082232.1"/>
    <property type="molecule type" value="Genomic_DNA"/>
</dbReference>
<dbReference type="Proteomes" id="UP000688137">
    <property type="component" value="Unassembled WGS sequence"/>
</dbReference>
<organism evidence="1 2">
    <name type="scientific">Paramecium primaurelia</name>
    <dbReference type="NCBI Taxonomy" id="5886"/>
    <lineage>
        <taxon>Eukaryota</taxon>
        <taxon>Sar</taxon>
        <taxon>Alveolata</taxon>
        <taxon>Ciliophora</taxon>
        <taxon>Intramacronucleata</taxon>
        <taxon>Oligohymenophorea</taxon>
        <taxon>Peniculida</taxon>
        <taxon>Parameciidae</taxon>
        <taxon>Paramecium</taxon>
    </lineage>
</organism>
<reference evidence="1" key="1">
    <citation type="submission" date="2021-01" db="EMBL/GenBank/DDBJ databases">
        <authorList>
            <consortium name="Genoscope - CEA"/>
            <person name="William W."/>
        </authorList>
    </citation>
    <scope>NUCLEOTIDE SEQUENCE</scope>
</reference>
<evidence type="ECO:0000313" key="2">
    <source>
        <dbReference type="Proteomes" id="UP000688137"/>
    </source>
</evidence>
<evidence type="ECO:0000313" key="1">
    <source>
        <dbReference type="EMBL" id="CAD8082232.1"/>
    </source>
</evidence>
<dbReference type="AlphaFoldDB" id="A0A8S1MSE5"/>
<name>A0A8S1MSE5_PARPR</name>
<protein>
    <submittedName>
        <fullName evidence="1">Uncharacterized protein</fullName>
    </submittedName>
</protein>
<keyword evidence="2" id="KW-1185">Reference proteome</keyword>